<evidence type="ECO:0000259" key="4">
    <source>
        <dbReference type="PROSITE" id="PS50175"/>
    </source>
</evidence>
<dbReference type="Proteomes" id="UP000269221">
    <property type="component" value="Unassembled WGS sequence"/>
</dbReference>
<keyword evidence="2" id="KW-0064">Aspartyl protease</keyword>
<keyword evidence="1" id="KW-0645">Protease</keyword>
<dbReference type="PROSITE" id="PS50175">
    <property type="entry name" value="ASP_PROT_RETROV"/>
    <property type="match status" value="1"/>
</dbReference>
<comment type="caution">
    <text evidence="5">The sequence shown here is derived from an EMBL/GenBank/DDBJ whole genome shotgun (WGS) entry which is preliminary data.</text>
</comment>
<protein>
    <recommendedName>
        <fullName evidence="4">Peptidase A2 domain-containing protein</fullName>
    </recommendedName>
</protein>
<evidence type="ECO:0000256" key="1">
    <source>
        <dbReference type="ARBA" id="ARBA00022670"/>
    </source>
</evidence>
<dbReference type="Pfam" id="PF00077">
    <property type="entry name" value="RVP"/>
    <property type="match status" value="1"/>
</dbReference>
<gene>
    <name evidence="5" type="ORF">DUI87_04044</name>
</gene>
<name>A0A3M0L251_HIRRU</name>
<keyword evidence="3" id="KW-0378">Hydrolase</keyword>
<dbReference type="Gene3D" id="3.10.10.10">
    <property type="entry name" value="HIV Type 1 Reverse Transcriptase, subunit A, domain 1"/>
    <property type="match status" value="1"/>
</dbReference>
<dbReference type="InterPro" id="IPR043502">
    <property type="entry name" value="DNA/RNA_pol_sf"/>
</dbReference>
<evidence type="ECO:0000313" key="6">
    <source>
        <dbReference type="Proteomes" id="UP000269221"/>
    </source>
</evidence>
<dbReference type="InterPro" id="IPR051592">
    <property type="entry name" value="HERV-K_Pro_peptidase_A2"/>
</dbReference>
<dbReference type="SUPFAM" id="SSF56672">
    <property type="entry name" value="DNA/RNA polymerases"/>
    <property type="match status" value="1"/>
</dbReference>
<evidence type="ECO:0000256" key="3">
    <source>
        <dbReference type="ARBA" id="ARBA00022801"/>
    </source>
</evidence>
<sequence>MCGPLLLGTKSEKLFCTKRITFRQRTVTGKFFQFGDISWHLGSVDLQMPGSWQHIGSKCVILGDNKHTAKEIAILPGLISSNPEQLVLWLCSVCPLLFLPKGQITAQAIPAPDPFHEKDITRNKHLEVCSTQGFGRNKLIIWCEVHHSGEVINIKELLDTGAYVTIIPERMWPSHWELQNVAGHMQDVGGMQLAKQSKSIVQNEGPNGQLATLRQFVLGYLEPLLGRDLMAQWGVTTGIPDAPPVFQAAVSEKCPTHKLNWKTDSPVWVEQWLLSKEKFKVLQELVDEQLAEGHIVETTSLWNSPVFVIKKANKGATKVAPPRSPSNYNVIEDMGSPQPGMPSPVMLLPKLESGQLLISKIVSSRFLCSLTMSHVLPSRSQPSTEKPRGRDTTGVHTAVGEAIILHNMDDILMCAPNDDLLSHLLDLPTDSLVAAGFKLQEEKIQRMPPWKYLGLEISKRTTVPQKLAVKNNIKTLADVQQLCGSLNWSPLVQKNGQATGTGSRVDPEGQDRDRELAGCDFECIHIPVEYGNTVKNIGKEFWDLKVTPELSACTGLLSGIRSFHLCLASKFCVSVLHLGKNNPGHHDRLVADQLGSSSVGKDLRALVDINLSMGQQCVLVANKANMRGLKQDTGLNWTLDMVTSPVPSSVDSPCPGPAGHTVAAHEDGLVLHLWYFLLEKPPTFLDTFALQNCFAMSSEVQGNSSADLPPYFFKNQKV</sequence>
<dbReference type="GO" id="GO:0006508">
    <property type="term" value="P:proteolysis"/>
    <property type="evidence" value="ECO:0007669"/>
    <property type="project" value="UniProtKB-KW"/>
</dbReference>
<organism evidence="5 6">
    <name type="scientific">Hirundo rustica rustica</name>
    <dbReference type="NCBI Taxonomy" id="333673"/>
    <lineage>
        <taxon>Eukaryota</taxon>
        <taxon>Metazoa</taxon>
        <taxon>Chordata</taxon>
        <taxon>Craniata</taxon>
        <taxon>Vertebrata</taxon>
        <taxon>Euteleostomi</taxon>
        <taxon>Archelosauria</taxon>
        <taxon>Archosauria</taxon>
        <taxon>Dinosauria</taxon>
        <taxon>Saurischia</taxon>
        <taxon>Theropoda</taxon>
        <taxon>Coelurosauria</taxon>
        <taxon>Aves</taxon>
        <taxon>Neognathae</taxon>
        <taxon>Neoaves</taxon>
        <taxon>Telluraves</taxon>
        <taxon>Australaves</taxon>
        <taxon>Passeriformes</taxon>
        <taxon>Sylvioidea</taxon>
        <taxon>Hirundinidae</taxon>
        <taxon>Hirundo</taxon>
    </lineage>
</organism>
<dbReference type="InterPro" id="IPR018061">
    <property type="entry name" value="Retropepsins"/>
</dbReference>
<dbReference type="PANTHER" id="PTHR19422">
    <property type="entry name" value="GAG RETROVIRAL POLYPROTEIN"/>
    <property type="match status" value="1"/>
</dbReference>
<reference evidence="5 6" key="1">
    <citation type="submission" date="2018-07" db="EMBL/GenBank/DDBJ databases">
        <title>A high quality draft genome assembly of the barn swallow (H. rustica rustica).</title>
        <authorList>
            <person name="Formenti G."/>
            <person name="Chiara M."/>
            <person name="Poveda L."/>
            <person name="Francoijs K.-J."/>
            <person name="Bonisoli-Alquati A."/>
            <person name="Canova L."/>
            <person name="Gianfranceschi L."/>
            <person name="Horner D.S."/>
            <person name="Saino N."/>
        </authorList>
    </citation>
    <scope>NUCLEOTIDE SEQUENCE [LARGE SCALE GENOMIC DNA]</scope>
    <source>
        <strain evidence="5">Chelidonia</strain>
        <tissue evidence="5">Blood</tissue>
    </source>
</reference>
<dbReference type="AlphaFoldDB" id="A0A3M0L251"/>
<dbReference type="Gene3D" id="2.40.70.10">
    <property type="entry name" value="Acid Proteases"/>
    <property type="match status" value="1"/>
</dbReference>
<feature type="domain" description="Peptidase A2" evidence="4">
    <location>
        <begin position="154"/>
        <end position="229"/>
    </location>
</feature>
<dbReference type="InterPro" id="IPR001995">
    <property type="entry name" value="Peptidase_A2_cat"/>
</dbReference>
<evidence type="ECO:0000256" key="2">
    <source>
        <dbReference type="ARBA" id="ARBA00022750"/>
    </source>
</evidence>
<dbReference type="InterPro" id="IPR043128">
    <property type="entry name" value="Rev_trsase/Diguanyl_cyclase"/>
</dbReference>
<dbReference type="InterPro" id="IPR021109">
    <property type="entry name" value="Peptidase_aspartic_dom_sf"/>
</dbReference>
<evidence type="ECO:0000313" key="5">
    <source>
        <dbReference type="EMBL" id="RMC19433.1"/>
    </source>
</evidence>
<keyword evidence="6" id="KW-1185">Reference proteome</keyword>
<dbReference type="Gene3D" id="3.30.70.270">
    <property type="match status" value="1"/>
</dbReference>
<proteinExistence type="predicted"/>
<dbReference type="GO" id="GO:0004190">
    <property type="term" value="F:aspartic-type endopeptidase activity"/>
    <property type="evidence" value="ECO:0007669"/>
    <property type="project" value="UniProtKB-KW"/>
</dbReference>
<dbReference type="EMBL" id="QRBI01000095">
    <property type="protein sequence ID" value="RMC19433.1"/>
    <property type="molecule type" value="Genomic_DNA"/>
</dbReference>
<accession>A0A3M0L251</accession>
<dbReference type="PANTHER" id="PTHR19422:SF123">
    <property type="entry name" value="RT1 CLASS I, LOCUS CE15"/>
    <property type="match status" value="1"/>
</dbReference>
<dbReference type="OrthoDB" id="10068174at2759"/>
<dbReference type="SUPFAM" id="SSF50630">
    <property type="entry name" value="Acid proteases"/>
    <property type="match status" value="1"/>
</dbReference>